<dbReference type="Gene3D" id="1.20.1270.180">
    <property type="match status" value="1"/>
</dbReference>
<dbReference type="Proteomes" id="UP000254848">
    <property type="component" value="Unassembled WGS sequence"/>
</dbReference>
<reference evidence="3 4" key="1">
    <citation type="submission" date="2018-07" db="EMBL/GenBank/DDBJ databases">
        <title>Genomic Encyclopedia of Type Strains, Phase IV (KMG-IV): sequencing the most valuable type-strain genomes for metagenomic binning, comparative biology and taxonomic classification.</title>
        <authorList>
            <person name="Goeker M."/>
        </authorList>
    </citation>
    <scope>NUCLEOTIDE SEQUENCE [LARGE SCALE GENOMIC DNA]</scope>
    <source>
        <strain evidence="3 4">DSM 103736</strain>
    </source>
</reference>
<name>A0A370QRR9_9GAMM</name>
<feature type="chain" id="PRO_5016563362" evidence="1">
    <location>
        <begin position="19"/>
        <end position="136"/>
    </location>
</feature>
<organism evidence="3 4">
    <name type="scientific">Enterobacillus tribolii</name>
    <dbReference type="NCBI Taxonomy" id="1487935"/>
    <lineage>
        <taxon>Bacteria</taxon>
        <taxon>Pseudomonadati</taxon>
        <taxon>Pseudomonadota</taxon>
        <taxon>Gammaproteobacteria</taxon>
        <taxon>Enterobacterales</taxon>
        <taxon>Hafniaceae</taxon>
        <taxon>Enterobacillus</taxon>
    </lineage>
</organism>
<protein>
    <submittedName>
        <fullName evidence="3">Uncharacterized protein DUF1311</fullName>
    </submittedName>
</protein>
<sequence length="136" mass="15778">MKRLFIASLFFIPFVSNAAPTFDELREKNPEVCKDISKEDGYPGFVDCVVRMNEASEQKLQARLPALRKDLDSLSLIEYRANFDQNQKAWEEYKKTRCTYLTTGMEGQARDFEATMCNLMENYQRLDVLEGEPAFP</sequence>
<evidence type="ECO:0000313" key="4">
    <source>
        <dbReference type="Proteomes" id="UP000254848"/>
    </source>
</evidence>
<gene>
    <name evidence="3" type="ORF">C8D90_104106</name>
</gene>
<proteinExistence type="predicted"/>
<keyword evidence="1" id="KW-0732">Signal</keyword>
<dbReference type="RefSeq" id="WP_162844386.1">
    <property type="nucleotide sequence ID" value="NZ_QRAP01000004.1"/>
</dbReference>
<accession>A0A370QRR9</accession>
<comment type="caution">
    <text evidence="3">The sequence shown here is derived from an EMBL/GenBank/DDBJ whole genome shotgun (WGS) entry which is preliminary data.</text>
</comment>
<dbReference type="Pfam" id="PF07007">
    <property type="entry name" value="LprI"/>
    <property type="match status" value="1"/>
</dbReference>
<evidence type="ECO:0000256" key="1">
    <source>
        <dbReference type="SAM" id="SignalP"/>
    </source>
</evidence>
<evidence type="ECO:0000313" key="3">
    <source>
        <dbReference type="EMBL" id="RDK91954.1"/>
    </source>
</evidence>
<keyword evidence="4" id="KW-1185">Reference proteome</keyword>
<dbReference type="EMBL" id="QRAP01000004">
    <property type="protein sequence ID" value="RDK91954.1"/>
    <property type="molecule type" value="Genomic_DNA"/>
</dbReference>
<feature type="signal peptide" evidence="1">
    <location>
        <begin position="1"/>
        <end position="18"/>
    </location>
</feature>
<feature type="domain" description="Lysozyme inhibitor LprI-like N-terminal" evidence="2">
    <location>
        <begin position="45"/>
        <end position="127"/>
    </location>
</feature>
<dbReference type="AlphaFoldDB" id="A0A370QRR9"/>
<dbReference type="InterPro" id="IPR009739">
    <property type="entry name" value="LprI-like_N"/>
</dbReference>
<evidence type="ECO:0000259" key="2">
    <source>
        <dbReference type="Pfam" id="PF07007"/>
    </source>
</evidence>